<feature type="transmembrane region" description="Helical" evidence="1">
    <location>
        <begin position="28"/>
        <end position="53"/>
    </location>
</feature>
<keyword evidence="1" id="KW-0472">Membrane</keyword>
<dbReference type="RefSeq" id="WP_161101024.1">
    <property type="nucleotide sequence ID" value="NZ_JBHLYI010000002.1"/>
</dbReference>
<dbReference type="Proteomes" id="UP000431901">
    <property type="component" value="Unassembled WGS sequence"/>
</dbReference>
<reference evidence="2 3" key="1">
    <citation type="submission" date="2019-12" db="EMBL/GenBank/DDBJ databases">
        <title>Nocardia macrotermitis sp. nov. and Nocardia aurantia sp. nov., isolated from the gut of the fungus growing-termite Macrotermes natalensis.</title>
        <authorList>
            <person name="Christine B."/>
            <person name="Rene B."/>
        </authorList>
    </citation>
    <scope>NUCLEOTIDE SEQUENCE [LARGE SCALE GENOMIC DNA]</scope>
    <source>
        <strain evidence="2 3">DSM 102126</strain>
    </source>
</reference>
<feature type="transmembrane region" description="Helical" evidence="1">
    <location>
        <begin position="355"/>
        <end position="381"/>
    </location>
</feature>
<accession>A0A6I4VZV9</accession>
<keyword evidence="3" id="KW-1185">Reference proteome</keyword>
<evidence type="ECO:0000313" key="3">
    <source>
        <dbReference type="Proteomes" id="UP000431901"/>
    </source>
</evidence>
<feature type="transmembrane region" description="Helical" evidence="1">
    <location>
        <begin position="604"/>
        <end position="626"/>
    </location>
</feature>
<protein>
    <submittedName>
        <fullName evidence="2">Permease</fullName>
    </submittedName>
</protein>
<sequence length="726" mass="76044">MSRAGLSRQLLHIGRAAGKGSRGDRVRYVALLTAAFVLALSALAGLGVAASYAGRDARDRARATDEVTAGQRATVLWRPKYDAVGDRQHQVIFIAPLSPTAAPPPGLPRWPAPGEAFLSPELARAGAAEHIATRYGRPAGTIAPAGLASPTERLAYVRPARVDVRSDEWFRTPGFGRADPARLGESADVRPMAQFLLALGGLVVLPAAALVVIAARCGSAGRDRRTALLQALGGGRRHRALVNCGEAIVPLTLGALLGTLPYLAAMIHDVRLPFVGYLVPSADLRAYAAWTPVVTVAAIAVALALVVGLHRVDRTGRSTRPRSFADSVPRWRLWLCAAMAAMFGASGYVRGMAGTWLYAVGTVGLWATVPSLAAVAGRGLGARLAAVGRRRGRVSPLVAGRWMVAHPGVMVRLATAVIIGAGLVSQTQTWVSRLNTPALEARASVARIGDTVVRVDAADLRPDRTAAFARALPPGFTVLGLHESEGGGSPVLSANCRTLRGLGLPCTARPAAVAPSGADDPRVRELSRWTGSSGDPMRVVGTDGAGARPAGRPSALVVFADPARRGESWRVRQAAYAAFDWPRTERLGELWLTGLMRNVAMGQWVLLLGTAGLVILMLAAAVSAVAEFLRFGPALAPVGVQSGKQRIFVFVALWNLTFPMAVATVVGVAVASWHGLYFIATSHDGHFSWTVMGVAAAVGGCLALLVGLTGGLSAIRAARRWRPAGD</sequence>
<name>A0A6I4VZV9_9ACTN</name>
<evidence type="ECO:0000256" key="1">
    <source>
        <dbReference type="SAM" id="Phobius"/>
    </source>
</evidence>
<dbReference type="OrthoDB" id="3258069at2"/>
<proteinExistence type="predicted"/>
<evidence type="ECO:0000313" key="2">
    <source>
        <dbReference type="EMBL" id="MXQ62783.1"/>
    </source>
</evidence>
<dbReference type="AlphaFoldDB" id="A0A6I4VZV9"/>
<feature type="transmembrane region" description="Helical" evidence="1">
    <location>
        <begin position="647"/>
        <end position="671"/>
    </location>
</feature>
<keyword evidence="1" id="KW-1133">Transmembrane helix</keyword>
<organism evidence="2 3">
    <name type="scientific">Actinomadura rayongensis</name>
    <dbReference type="NCBI Taxonomy" id="1429076"/>
    <lineage>
        <taxon>Bacteria</taxon>
        <taxon>Bacillati</taxon>
        <taxon>Actinomycetota</taxon>
        <taxon>Actinomycetes</taxon>
        <taxon>Streptosporangiales</taxon>
        <taxon>Thermomonosporaceae</taxon>
        <taxon>Actinomadura</taxon>
    </lineage>
</organism>
<keyword evidence="1" id="KW-0812">Transmembrane</keyword>
<dbReference type="EMBL" id="WUTW01000001">
    <property type="protein sequence ID" value="MXQ62783.1"/>
    <property type="molecule type" value="Genomic_DNA"/>
</dbReference>
<gene>
    <name evidence="2" type="ORF">GQ466_01910</name>
</gene>
<feature type="transmembrane region" description="Helical" evidence="1">
    <location>
        <begin position="247"/>
        <end position="267"/>
    </location>
</feature>
<feature type="transmembrane region" description="Helical" evidence="1">
    <location>
        <begin position="691"/>
        <end position="715"/>
    </location>
</feature>
<feature type="transmembrane region" description="Helical" evidence="1">
    <location>
        <begin position="331"/>
        <end position="349"/>
    </location>
</feature>
<feature type="transmembrane region" description="Helical" evidence="1">
    <location>
        <begin position="192"/>
        <end position="215"/>
    </location>
</feature>
<feature type="transmembrane region" description="Helical" evidence="1">
    <location>
        <begin position="402"/>
        <end position="424"/>
    </location>
</feature>
<feature type="transmembrane region" description="Helical" evidence="1">
    <location>
        <begin position="287"/>
        <end position="310"/>
    </location>
</feature>
<comment type="caution">
    <text evidence="2">The sequence shown here is derived from an EMBL/GenBank/DDBJ whole genome shotgun (WGS) entry which is preliminary data.</text>
</comment>